<dbReference type="RefSeq" id="WP_003513471.1">
    <property type="nucleotide sequence ID" value="NZ_CP013828.1"/>
</dbReference>
<reference evidence="2 3" key="1">
    <citation type="submission" date="2017-09" db="EMBL/GenBank/DDBJ databases">
        <title>Evaluation of Pacific Biosciences Sequencing Technology to Finishing C. thermocellum Genome Sequences.</title>
        <authorList>
            <person name="Brown S."/>
        </authorList>
    </citation>
    <scope>NUCLEOTIDE SEQUENCE [LARGE SCALE GENOMIC DNA]</scope>
    <source>
        <strain evidence="2 3">AD2</strain>
    </source>
</reference>
<gene>
    <name evidence="2" type="ORF">M972_113088</name>
</gene>
<dbReference type="CDD" id="cd00865">
    <property type="entry name" value="PEBP_bact_arch"/>
    <property type="match status" value="1"/>
</dbReference>
<dbReference type="Pfam" id="PF01161">
    <property type="entry name" value="PBP"/>
    <property type="match status" value="1"/>
</dbReference>
<evidence type="ECO:0000256" key="1">
    <source>
        <dbReference type="SAM" id="SignalP"/>
    </source>
</evidence>
<feature type="chain" id="PRO_5044289934" description="Phosphatidylethanolamine-binding protein" evidence="1">
    <location>
        <begin position="23"/>
        <end position="184"/>
    </location>
</feature>
<comment type="caution">
    <text evidence="2">The sequence shown here is derived from an EMBL/GenBank/DDBJ whole genome shotgun (WGS) entry which is preliminary data.</text>
</comment>
<dbReference type="EMBL" id="PDBW01000001">
    <property type="protein sequence ID" value="PFH04259.1"/>
    <property type="molecule type" value="Genomic_DNA"/>
</dbReference>
<dbReference type="GeneID" id="35804842"/>
<dbReference type="InterPro" id="IPR005247">
    <property type="entry name" value="YbhB_YbcL/LppC-like"/>
</dbReference>
<sequence length="184" mass="20020">MKRVSVFLLICVLAILTFSACSKSKQSLKTIKPGEEIKITSSSLNSDGKWKSVITAYMGENKSPQLSWTPVEGASCYAIYMIDTTASNWCHWIAKDVKVTELELGAELENSQYIGPYPPGGVHTYEVMIFALKNSPDSYEGYFDNSNPSLDKIIEALDTSGGTTGNILARGVLSGTYKAGDIVE</sequence>
<name>A0AB36TK88_ACETH</name>
<dbReference type="Gene3D" id="3.90.280.10">
    <property type="entry name" value="PEBP-like"/>
    <property type="match status" value="1"/>
</dbReference>
<dbReference type="PROSITE" id="PS51257">
    <property type="entry name" value="PROKAR_LIPOPROTEIN"/>
    <property type="match status" value="1"/>
</dbReference>
<evidence type="ECO:0000313" key="3">
    <source>
        <dbReference type="Proteomes" id="UP000223596"/>
    </source>
</evidence>
<proteinExistence type="predicted"/>
<protein>
    <recommendedName>
        <fullName evidence="4">Phosphatidylethanolamine-binding protein</fullName>
    </recommendedName>
</protein>
<accession>A0AB36TK88</accession>
<feature type="signal peptide" evidence="1">
    <location>
        <begin position="1"/>
        <end position="22"/>
    </location>
</feature>
<keyword evidence="1" id="KW-0732">Signal</keyword>
<evidence type="ECO:0000313" key="2">
    <source>
        <dbReference type="EMBL" id="PFH04259.1"/>
    </source>
</evidence>
<evidence type="ECO:0008006" key="4">
    <source>
        <dbReference type="Google" id="ProtNLM"/>
    </source>
</evidence>
<dbReference type="AlphaFoldDB" id="A0AB36TK88"/>
<dbReference type="SUPFAM" id="SSF49777">
    <property type="entry name" value="PEBP-like"/>
    <property type="match status" value="1"/>
</dbReference>
<dbReference type="InterPro" id="IPR036610">
    <property type="entry name" value="PEBP-like_sf"/>
</dbReference>
<dbReference type="Proteomes" id="UP000223596">
    <property type="component" value="Unassembled WGS sequence"/>
</dbReference>
<organism evidence="2 3">
    <name type="scientific">Acetivibrio thermocellus AD2</name>
    <dbReference type="NCBI Taxonomy" id="1138384"/>
    <lineage>
        <taxon>Bacteria</taxon>
        <taxon>Bacillati</taxon>
        <taxon>Bacillota</taxon>
        <taxon>Clostridia</taxon>
        <taxon>Eubacteriales</taxon>
        <taxon>Oscillospiraceae</taxon>
        <taxon>Acetivibrio</taxon>
    </lineage>
</organism>
<dbReference type="InterPro" id="IPR008914">
    <property type="entry name" value="PEBP"/>
</dbReference>